<name>A0ABW6N7F7_9ACTN</name>
<sequence length="309" mass="34342">METSPLETDFPLRAKVVELPDETGLRLINFRIDHHGKTVIVWIIERSVFGSNKLALRHLRLHLCRLHMEYECVRLILRSLASFGEEGRDAQGLKRFLEKGLGLLSRERNYGFDQDPILMSAYGAEDIVNTEERNTVRDLLKERHQSQLDRVQEVANSTGTPSPMFHIEGVRSARVSVQFGEGAIMTDKSVNIGDNFQGQGVFGSDNIVQKSNFVRDNSQVIDNSGVGVELKDVLNQLTKATADAAERMPPEKADQCLRDFRNFRDEAIADEPRKSVLETLGGALSATAKLAGSVGVPIVELVAKVVALF</sequence>
<dbReference type="Proteomes" id="UP001601422">
    <property type="component" value="Unassembled WGS sequence"/>
</dbReference>
<accession>A0ABW6N7F7</accession>
<keyword evidence="2" id="KW-1185">Reference proteome</keyword>
<organism evidence="1 2">
    <name type="scientific">Streptomyces tibetensis</name>
    <dbReference type="NCBI Taxonomy" id="2382123"/>
    <lineage>
        <taxon>Bacteria</taxon>
        <taxon>Bacillati</taxon>
        <taxon>Actinomycetota</taxon>
        <taxon>Actinomycetes</taxon>
        <taxon>Kitasatosporales</taxon>
        <taxon>Streptomycetaceae</taxon>
        <taxon>Streptomyces</taxon>
    </lineage>
</organism>
<gene>
    <name evidence="1" type="ORF">ACFYQT_37685</name>
</gene>
<comment type="caution">
    <text evidence="1">The sequence shown here is derived from an EMBL/GenBank/DDBJ whole genome shotgun (WGS) entry which is preliminary data.</text>
</comment>
<protein>
    <submittedName>
        <fullName evidence="1">Uncharacterized protein</fullName>
    </submittedName>
</protein>
<dbReference type="EMBL" id="JBIAJP010000017">
    <property type="protein sequence ID" value="MFF0009124.1"/>
    <property type="molecule type" value="Genomic_DNA"/>
</dbReference>
<reference evidence="1 2" key="1">
    <citation type="submission" date="2024-10" db="EMBL/GenBank/DDBJ databases">
        <title>The Natural Products Discovery Center: Release of the First 8490 Sequenced Strains for Exploring Actinobacteria Biosynthetic Diversity.</title>
        <authorList>
            <person name="Kalkreuter E."/>
            <person name="Kautsar S.A."/>
            <person name="Yang D."/>
            <person name="Bader C.D."/>
            <person name="Teijaro C.N."/>
            <person name="Fluegel L."/>
            <person name="Davis C.M."/>
            <person name="Simpson J.R."/>
            <person name="Lauterbach L."/>
            <person name="Steele A.D."/>
            <person name="Gui C."/>
            <person name="Meng S."/>
            <person name="Li G."/>
            <person name="Viehrig K."/>
            <person name="Ye F."/>
            <person name="Su P."/>
            <person name="Kiefer A.F."/>
            <person name="Nichols A."/>
            <person name="Cepeda A.J."/>
            <person name="Yan W."/>
            <person name="Fan B."/>
            <person name="Jiang Y."/>
            <person name="Adhikari A."/>
            <person name="Zheng C.-J."/>
            <person name="Schuster L."/>
            <person name="Cowan T.M."/>
            <person name="Smanski M.J."/>
            <person name="Chevrette M.G."/>
            <person name="De Carvalho L.P.S."/>
            <person name="Shen B."/>
        </authorList>
    </citation>
    <scope>NUCLEOTIDE SEQUENCE [LARGE SCALE GENOMIC DNA]</scope>
    <source>
        <strain evidence="1 2">NPDC005497</strain>
    </source>
</reference>
<evidence type="ECO:0000313" key="2">
    <source>
        <dbReference type="Proteomes" id="UP001601422"/>
    </source>
</evidence>
<proteinExistence type="predicted"/>
<dbReference type="RefSeq" id="WP_389835041.1">
    <property type="nucleotide sequence ID" value="NZ_JBIAJP010000017.1"/>
</dbReference>
<evidence type="ECO:0000313" key="1">
    <source>
        <dbReference type="EMBL" id="MFF0009124.1"/>
    </source>
</evidence>